<evidence type="ECO:0000256" key="1">
    <source>
        <dbReference type="ARBA" id="ARBA00009175"/>
    </source>
</evidence>
<comment type="caution">
    <text evidence="7">The sequence shown here is derived from an EMBL/GenBank/DDBJ whole genome shotgun (WGS) entry which is preliminary data.</text>
</comment>
<gene>
    <name evidence="7" type="primary">modA</name>
    <name evidence="6" type="ORF">JHC10_04810</name>
    <name evidence="7" type="ORF">JHC11_10460</name>
</gene>
<protein>
    <submittedName>
        <fullName evidence="7">Molybdate ABC transporter substrate-binding protein</fullName>
    </submittedName>
</protein>
<feature type="binding site" evidence="4">
    <location>
        <position position="161"/>
    </location>
    <ligand>
        <name>molybdate</name>
        <dbReference type="ChEBI" id="CHEBI:36264"/>
    </ligand>
</feature>
<dbReference type="Proteomes" id="UP000655994">
    <property type="component" value="Unassembled WGS sequence"/>
</dbReference>
<evidence type="ECO:0000313" key="8">
    <source>
        <dbReference type="Proteomes" id="UP000621390"/>
    </source>
</evidence>
<proteinExistence type="inferred from homology"/>
<evidence type="ECO:0000256" key="4">
    <source>
        <dbReference type="PIRSR" id="PIRSR004846-1"/>
    </source>
</evidence>
<dbReference type="PANTHER" id="PTHR30632">
    <property type="entry name" value="MOLYBDATE-BINDING PERIPLASMIC PROTEIN"/>
    <property type="match status" value="1"/>
</dbReference>
<name>A0A8I1G8V6_9GAMM</name>
<keyword evidence="3 5" id="KW-0732">Signal</keyword>
<evidence type="ECO:0000256" key="5">
    <source>
        <dbReference type="SAM" id="SignalP"/>
    </source>
</evidence>
<evidence type="ECO:0000256" key="3">
    <source>
        <dbReference type="ARBA" id="ARBA00022729"/>
    </source>
</evidence>
<feature type="binding site" evidence="4">
    <location>
        <position position="27"/>
    </location>
    <ligand>
        <name>molybdate</name>
        <dbReference type="ChEBI" id="CHEBI:36264"/>
    </ligand>
</feature>
<dbReference type="PANTHER" id="PTHR30632:SF14">
    <property type="entry name" value="TUNGSTATE_MOLYBDATE_CHROMATE-BINDING PROTEIN MODA"/>
    <property type="match status" value="1"/>
</dbReference>
<feature type="binding site" evidence="4">
    <location>
        <position position="54"/>
    </location>
    <ligand>
        <name>molybdate</name>
        <dbReference type="ChEBI" id="CHEBI:36264"/>
    </ligand>
</feature>
<reference evidence="7 9" key="1">
    <citation type="submission" date="2020-09" db="EMBL/GenBank/DDBJ databases">
        <title>Draft Genomes of Bacterial Isolates from North Pond Shallow Sediments.</title>
        <authorList>
            <person name="Kiel Reese B."/>
            <person name="Mullis M."/>
            <person name="Weisend R.E."/>
        </authorList>
    </citation>
    <scope>NUCLEOTIDE SEQUENCE</scope>
    <source>
        <strain evidence="7">KJE-2</strain>
        <strain evidence="6 9">KJE-3</strain>
    </source>
</reference>
<keyword evidence="2 4" id="KW-0479">Metal-binding</keyword>
<dbReference type="GO" id="GO:0046872">
    <property type="term" value="F:metal ion binding"/>
    <property type="evidence" value="ECO:0007669"/>
    <property type="project" value="UniProtKB-KW"/>
</dbReference>
<dbReference type="GO" id="GO:0015689">
    <property type="term" value="P:molybdate ion transport"/>
    <property type="evidence" value="ECO:0007669"/>
    <property type="project" value="InterPro"/>
</dbReference>
<dbReference type="EMBL" id="JAEMOP010000009">
    <property type="protein sequence ID" value="MBJ7316401.1"/>
    <property type="molecule type" value="Genomic_DNA"/>
</dbReference>
<organism evidence="7 8">
    <name type="scientific">Idiomarina abyssalis</name>
    <dbReference type="NCBI Taxonomy" id="86102"/>
    <lineage>
        <taxon>Bacteria</taxon>
        <taxon>Pseudomonadati</taxon>
        <taxon>Pseudomonadota</taxon>
        <taxon>Gammaproteobacteria</taxon>
        <taxon>Alteromonadales</taxon>
        <taxon>Idiomarinaceae</taxon>
        <taxon>Idiomarina</taxon>
    </lineage>
</organism>
<dbReference type="Pfam" id="PF13531">
    <property type="entry name" value="SBP_bac_11"/>
    <property type="match status" value="1"/>
</dbReference>
<dbReference type="InterPro" id="IPR005950">
    <property type="entry name" value="ModA"/>
</dbReference>
<evidence type="ECO:0000256" key="2">
    <source>
        <dbReference type="ARBA" id="ARBA00022723"/>
    </source>
</evidence>
<dbReference type="RefSeq" id="WP_199494012.1">
    <property type="nucleotide sequence ID" value="NZ_JAEMOO010000005.1"/>
</dbReference>
<evidence type="ECO:0000313" key="7">
    <source>
        <dbReference type="EMBL" id="MBJ7316401.1"/>
    </source>
</evidence>
<sequence length="252" mass="27723">MKLWSLLLLLFSSSVWATDLTIAAASSYRPLLTELADEFEQRENVSVRLVFGSSGKLATQIQHGAPYDLYFSADDSYIQHLQEEGYLSGKIITDGYGQLVLWSAKAGLLPESIEQLSEMKSVTLAIAQPRHAPFGKAAMRVLENHQLADAVEGQLVYAENVAQAAQMALSGAADMAFVAVSVLPFEARDDNQLLVLSLSDERLLKQSHAVLKRADDLNLAIQFSQFTQREEFNPLKRKHGLMPGNRAGASNE</sequence>
<dbReference type="SUPFAM" id="SSF53850">
    <property type="entry name" value="Periplasmic binding protein-like II"/>
    <property type="match status" value="1"/>
</dbReference>
<dbReference type="GO" id="GO:0030973">
    <property type="term" value="F:molybdate ion binding"/>
    <property type="evidence" value="ECO:0007669"/>
    <property type="project" value="TreeGrafter"/>
</dbReference>
<feature type="signal peptide" evidence="5">
    <location>
        <begin position="1"/>
        <end position="17"/>
    </location>
</feature>
<dbReference type="Gene3D" id="3.40.190.10">
    <property type="entry name" value="Periplasmic binding protein-like II"/>
    <property type="match status" value="2"/>
</dbReference>
<dbReference type="InterPro" id="IPR050682">
    <property type="entry name" value="ModA/WtpA"/>
</dbReference>
<comment type="similarity">
    <text evidence="1">Belongs to the bacterial solute-binding protein ModA family.</text>
</comment>
<keyword evidence="4" id="KW-0500">Molybdenum</keyword>
<accession>A0A8I1G8V6</accession>
<dbReference type="PIRSF" id="PIRSF004846">
    <property type="entry name" value="ModA"/>
    <property type="match status" value="1"/>
</dbReference>
<feature type="chain" id="PRO_5034049931" evidence="5">
    <location>
        <begin position="18"/>
        <end position="252"/>
    </location>
</feature>
<keyword evidence="9" id="KW-1185">Reference proteome</keyword>
<dbReference type="NCBIfam" id="TIGR01256">
    <property type="entry name" value="modA"/>
    <property type="match status" value="1"/>
</dbReference>
<dbReference type="AlphaFoldDB" id="A0A8I1G8V6"/>
<dbReference type="EMBL" id="JAEMOS010000011">
    <property type="protein sequence ID" value="MBJ7266262.1"/>
    <property type="molecule type" value="Genomic_DNA"/>
</dbReference>
<dbReference type="Proteomes" id="UP000621390">
    <property type="component" value="Unassembled WGS sequence"/>
</dbReference>
<evidence type="ECO:0000313" key="9">
    <source>
        <dbReference type="Proteomes" id="UP000655994"/>
    </source>
</evidence>
<evidence type="ECO:0000313" key="6">
    <source>
        <dbReference type="EMBL" id="MBJ7266262.1"/>
    </source>
</evidence>